<dbReference type="PANTHER" id="PTHR13325:SF3">
    <property type="entry name" value="MEMBRANE-BOUND TRANSCRIPTION FACTOR SITE-2 PROTEASE"/>
    <property type="match status" value="1"/>
</dbReference>
<proteinExistence type="predicted"/>
<keyword evidence="1" id="KW-0812">Transmembrane</keyword>
<sequence>MNLTEIEYPKLRNDIKFKKTAQEYFLLEDELSGNLYRFKAPEFYILKQMNGMHPIDEILALAEEKLNYEIDKETLLAFIKKLADFHLLEEKNFNLEKENRKSMLSLDLLDLNVEKFTDVIFKYTKFFIKKWIIVINLLIIAFCLFHTIMDFRYGKTDIRLQASNVVVLILLLYITSFFHEVGHISACYYYRIKVKSFGIKLLFFIPLFFITCPDVWLHSKKERLLIRASGLYYETIFYSTIYLVNFIFFHSPLLSFILFGIFIKIILNIIPFFPNDGHSILSELFNCTHLLNQTREYVLHFFKKGNYGFTKSRQIIYFLYGFASIAFWTIFLVRFFRMIKI</sequence>
<keyword evidence="1" id="KW-0472">Membrane</keyword>
<dbReference type="InterPro" id="IPR001193">
    <property type="entry name" value="MBTPS2"/>
</dbReference>
<feature type="transmembrane region" description="Helical" evidence="1">
    <location>
        <begin position="315"/>
        <end position="336"/>
    </location>
</feature>
<dbReference type="GO" id="GO:0005737">
    <property type="term" value="C:cytoplasm"/>
    <property type="evidence" value="ECO:0007669"/>
    <property type="project" value="TreeGrafter"/>
</dbReference>
<feature type="transmembrane region" description="Helical" evidence="1">
    <location>
        <begin position="131"/>
        <end position="153"/>
    </location>
</feature>
<protein>
    <submittedName>
        <fullName evidence="2">PqqD family protein</fullName>
    </submittedName>
</protein>
<name>A0A9C9EMH2_UNCW3</name>
<accession>A0A9C9EMH2</accession>
<dbReference type="PANTHER" id="PTHR13325">
    <property type="entry name" value="PROTEASE M50 MEMBRANE-BOUND TRANSCRIPTION FACTOR SITE 2 PROTEASE"/>
    <property type="match status" value="1"/>
</dbReference>
<dbReference type="GO" id="GO:0031293">
    <property type="term" value="P:membrane protein intracellular domain proteolysis"/>
    <property type="evidence" value="ECO:0007669"/>
    <property type="project" value="TreeGrafter"/>
</dbReference>
<feature type="transmembrane region" description="Helical" evidence="1">
    <location>
        <begin position="256"/>
        <end position="274"/>
    </location>
</feature>
<evidence type="ECO:0000313" key="3">
    <source>
        <dbReference type="Proteomes" id="UP000885826"/>
    </source>
</evidence>
<evidence type="ECO:0000313" key="2">
    <source>
        <dbReference type="EMBL" id="HEC78497.1"/>
    </source>
</evidence>
<gene>
    <name evidence="2" type="ORF">ENI34_05060</name>
</gene>
<dbReference type="GO" id="GO:0004222">
    <property type="term" value="F:metalloendopeptidase activity"/>
    <property type="evidence" value="ECO:0007669"/>
    <property type="project" value="InterPro"/>
</dbReference>
<evidence type="ECO:0000256" key="1">
    <source>
        <dbReference type="SAM" id="Phobius"/>
    </source>
</evidence>
<dbReference type="EMBL" id="DRIG01000055">
    <property type="protein sequence ID" value="HEC78497.1"/>
    <property type="molecule type" value="Genomic_DNA"/>
</dbReference>
<dbReference type="GO" id="GO:0016020">
    <property type="term" value="C:membrane"/>
    <property type="evidence" value="ECO:0007669"/>
    <property type="project" value="InterPro"/>
</dbReference>
<feature type="transmembrane region" description="Helical" evidence="1">
    <location>
        <begin position="201"/>
        <end position="219"/>
    </location>
</feature>
<dbReference type="AlphaFoldDB" id="A0A9C9EMH2"/>
<feature type="transmembrane region" description="Helical" evidence="1">
    <location>
        <begin position="165"/>
        <end position="189"/>
    </location>
</feature>
<comment type="caution">
    <text evidence="2">The sequence shown here is derived from an EMBL/GenBank/DDBJ whole genome shotgun (WGS) entry which is preliminary data.</text>
</comment>
<keyword evidence="1" id="KW-1133">Transmembrane helix</keyword>
<feature type="transmembrane region" description="Helical" evidence="1">
    <location>
        <begin position="231"/>
        <end position="249"/>
    </location>
</feature>
<dbReference type="Proteomes" id="UP000885826">
    <property type="component" value="Unassembled WGS sequence"/>
</dbReference>
<organism evidence="2 3">
    <name type="scientific">candidate division WOR-3 bacterium</name>
    <dbReference type="NCBI Taxonomy" id="2052148"/>
    <lineage>
        <taxon>Bacteria</taxon>
        <taxon>Bacteria division WOR-3</taxon>
    </lineage>
</organism>
<reference evidence="2" key="1">
    <citation type="journal article" date="2020" name="mSystems">
        <title>Genome- and Community-Level Interaction Insights into Carbon Utilization and Element Cycling Functions of Hydrothermarchaeota in Hydrothermal Sediment.</title>
        <authorList>
            <person name="Zhou Z."/>
            <person name="Liu Y."/>
            <person name="Xu W."/>
            <person name="Pan J."/>
            <person name="Luo Z.H."/>
            <person name="Li M."/>
        </authorList>
    </citation>
    <scope>NUCLEOTIDE SEQUENCE</scope>
    <source>
        <strain evidence="2">HyVt-388</strain>
    </source>
</reference>